<feature type="transmembrane region" description="Helical" evidence="2">
    <location>
        <begin position="177"/>
        <end position="196"/>
    </location>
</feature>
<feature type="transmembrane region" description="Helical" evidence="2">
    <location>
        <begin position="33"/>
        <end position="56"/>
    </location>
</feature>
<dbReference type="Pfam" id="PF01564">
    <property type="entry name" value="Spermine_synth"/>
    <property type="match status" value="1"/>
</dbReference>
<keyword evidence="2" id="KW-0812">Transmembrane</keyword>
<dbReference type="SUPFAM" id="SSF53335">
    <property type="entry name" value="S-adenosyl-L-methionine-dependent methyltransferases"/>
    <property type="match status" value="1"/>
</dbReference>
<evidence type="ECO:0000313" key="3">
    <source>
        <dbReference type="EMBL" id="SAM58642.1"/>
    </source>
</evidence>
<keyword evidence="2" id="KW-0472">Membrane</keyword>
<accession>A0A1C3H2J9</accession>
<dbReference type="Gene3D" id="3.40.50.150">
    <property type="entry name" value="Vaccinia Virus protein VP39"/>
    <property type="match status" value="1"/>
</dbReference>
<name>A0A1C3H2J9_9GAMM</name>
<dbReference type="NCBIfam" id="NF037959">
    <property type="entry name" value="MFS_SpdSyn"/>
    <property type="match status" value="1"/>
</dbReference>
<dbReference type="GO" id="GO:0006596">
    <property type="term" value="P:polyamine biosynthetic process"/>
    <property type="evidence" value="ECO:0007669"/>
    <property type="project" value="UniProtKB-KW"/>
</dbReference>
<feature type="transmembrane region" description="Helical" evidence="2">
    <location>
        <begin position="463"/>
        <end position="480"/>
    </location>
</feature>
<feature type="transmembrane region" description="Helical" evidence="2">
    <location>
        <begin position="110"/>
        <end position="131"/>
    </location>
</feature>
<dbReference type="PANTHER" id="PTHR43317:SF1">
    <property type="entry name" value="THERMOSPERMINE SYNTHASE ACAULIS5"/>
    <property type="match status" value="1"/>
</dbReference>
<organism evidence="3 4">
    <name type="scientific">Cardiobacterium hominis</name>
    <dbReference type="NCBI Taxonomy" id="2718"/>
    <lineage>
        <taxon>Bacteria</taxon>
        <taxon>Pseudomonadati</taxon>
        <taxon>Pseudomonadota</taxon>
        <taxon>Gammaproteobacteria</taxon>
        <taxon>Cardiobacteriales</taxon>
        <taxon>Cardiobacteriaceae</taxon>
        <taxon>Cardiobacterium</taxon>
    </lineage>
</organism>
<evidence type="ECO:0000256" key="1">
    <source>
        <dbReference type="ARBA" id="ARBA00023115"/>
    </source>
</evidence>
<evidence type="ECO:0000256" key="2">
    <source>
        <dbReference type="SAM" id="Phobius"/>
    </source>
</evidence>
<feature type="transmembrane region" description="Helical" evidence="2">
    <location>
        <begin position="152"/>
        <end position="171"/>
    </location>
</feature>
<dbReference type="PANTHER" id="PTHR43317">
    <property type="entry name" value="THERMOSPERMINE SYNTHASE ACAULIS5"/>
    <property type="match status" value="1"/>
</dbReference>
<feature type="transmembrane region" description="Helical" evidence="2">
    <location>
        <begin position="244"/>
        <end position="265"/>
    </location>
</feature>
<dbReference type="Gene3D" id="1.20.1250.20">
    <property type="entry name" value="MFS general substrate transporter like domains"/>
    <property type="match status" value="1"/>
</dbReference>
<dbReference type="InterPro" id="IPR036259">
    <property type="entry name" value="MFS_trans_sf"/>
</dbReference>
<feature type="transmembrane region" description="Helical" evidence="2">
    <location>
        <begin position="68"/>
        <end position="90"/>
    </location>
</feature>
<proteinExistence type="predicted"/>
<dbReference type="EMBL" id="FKLO01000023">
    <property type="protein sequence ID" value="SAM58642.1"/>
    <property type="molecule type" value="Genomic_DNA"/>
</dbReference>
<feature type="transmembrane region" description="Helical" evidence="2">
    <location>
        <begin position="428"/>
        <end position="451"/>
    </location>
</feature>
<feature type="transmembrane region" description="Helical" evidence="2">
    <location>
        <begin position="356"/>
        <end position="377"/>
    </location>
</feature>
<keyword evidence="1" id="KW-0620">Polyamine biosynthesis</keyword>
<protein>
    <submittedName>
        <fullName evidence="3">Conserved domain protein</fullName>
    </submittedName>
</protein>
<feature type="transmembrane region" description="Helical" evidence="2">
    <location>
        <begin position="397"/>
        <end position="422"/>
    </location>
</feature>
<dbReference type="SUPFAM" id="SSF103473">
    <property type="entry name" value="MFS general substrate transporter"/>
    <property type="match status" value="1"/>
</dbReference>
<dbReference type="InterPro" id="IPR029063">
    <property type="entry name" value="SAM-dependent_MTases_sf"/>
</dbReference>
<feature type="transmembrane region" description="Helical" evidence="2">
    <location>
        <begin position="311"/>
        <end position="330"/>
    </location>
</feature>
<reference evidence="4" key="1">
    <citation type="submission" date="2016-04" db="EMBL/GenBank/DDBJ databases">
        <authorList>
            <person name="Tagini F."/>
        </authorList>
    </citation>
    <scope>NUCLEOTIDE SEQUENCE [LARGE SCALE GENOMIC DNA]</scope>
    <source>
        <strain evidence="4">CHUV0807</strain>
    </source>
</reference>
<dbReference type="Proteomes" id="UP000190837">
    <property type="component" value="Unassembled WGS sequence"/>
</dbReference>
<feature type="transmembrane region" description="Helical" evidence="2">
    <location>
        <begin position="277"/>
        <end position="299"/>
    </location>
</feature>
<keyword evidence="2" id="KW-1133">Transmembrane helix</keyword>
<evidence type="ECO:0000313" key="4">
    <source>
        <dbReference type="Proteomes" id="UP000190837"/>
    </source>
</evidence>
<gene>
    <name evidence="3" type="ORF">CHUV0807_0468</name>
</gene>
<sequence length="819" mass="89447">MRWVYGLFVCSGFAGLLYEVVFAKHLGIIFGGTALAAYTVMATYMGGMALGAWLGGIIAERVRTPLKWYALFEAAIGVYALATPTLFKLIEHIYIALASDVRPDAPILTFWRVALGALVLGIPTLLMGTTLPIMFKFLRGYLSNRGRIISRLYTANIIGAAFGALIGAYLVLPTFGLLSSTRLAAMLSLMIALYALDRLKALPTTENNAATAPVAIQTTESDDEEEESGYASLPPQDAGQRRRLGLAALLLVTVGGVVSLALEIVNMHMLAIIAGNSVYAFGLMLATFLLGLGLGSACYGKLRHLLTDPAVATIAQLGIFFSIVISAFQWDGLSNYFASFGFMQQYHHFGFGARELIRGSVCAIIMLPPAFFIGLGYPATMALATAWLKSRGEAAGLGIASLCNTLGNIAGVLLAGFVFLNWLGSNRLLFGLAILSLLLALYMAWAGRVAWTLLFKQHHGRQRTTAAITALAIAVALWGYPAQWNLTAIATGANVYFVPSGRGDVIDAQESIQGGLTTVNMATVPDDGKEITMLTLLTNGKFQGNNAREIDAQRGVAEAPLLHQPKRDDVLVIGYGTGHSAQVLYEAGFAHMDIAELSSDIVALADRYFGDINNKVSQQPNVSMYYTDGRNYLLTQNKRYDLISMELSSIWFAGTANLYNREFYRLAKARLQEDGVLQQWVQLHHMQPMDLLYILNTLHQEFRYVWLYVVGGQGVLVASDSVDAMGLYHLDGSVVSDAQPLNAEAQALQDSMLLEPKDVDYLAQKLRVPQFFVSTDNNLYLEYSTPKGNALPDEVFTSNIEMLENLHNERIEREKQHDI</sequence>
<dbReference type="AlphaFoldDB" id="A0A1C3H2J9"/>